<evidence type="ECO:0000313" key="2">
    <source>
        <dbReference type="Proteomes" id="UP001171945"/>
    </source>
</evidence>
<accession>A0ABT7VUV6</accession>
<dbReference type="Proteomes" id="UP001171945">
    <property type="component" value="Unassembled WGS sequence"/>
</dbReference>
<keyword evidence="1" id="KW-0540">Nuclease</keyword>
<sequence length="217" mass="25676">MRFINKEHRNKEFDKYILECQPNSWKNVITAKKLTLHKHLWVEQKGLCIYCEQAIPFKRQKSKNHPSHIEHVKPKGDERFKHLEFDQNNLAVSCNGSDCHLKEVNENNFCGHIKDRAGRDHIYDEQLFLHPFENKDIENCFAYDMDGNITAANETEKADYTINLLELQHPDLIDMRRTQYQIFLEEMANGEDVNDLLNNNVSELPSFYSMLKNFFVL</sequence>
<keyword evidence="2" id="KW-1185">Reference proteome</keyword>
<dbReference type="InterPro" id="IPR013467">
    <property type="entry name" value="HNH78-like"/>
</dbReference>
<name>A0ABT7VUV6_9GAMM</name>
<dbReference type="GO" id="GO:0004519">
    <property type="term" value="F:endonuclease activity"/>
    <property type="evidence" value="ECO:0007669"/>
    <property type="project" value="UniProtKB-KW"/>
</dbReference>
<comment type="caution">
    <text evidence="1">The sequence shown here is derived from an EMBL/GenBank/DDBJ whole genome shotgun (WGS) entry which is preliminary data.</text>
</comment>
<evidence type="ECO:0000313" key="1">
    <source>
        <dbReference type="EMBL" id="MDM8563359.1"/>
    </source>
</evidence>
<reference evidence="1" key="1">
    <citation type="submission" date="2023-06" db="EMBL/GenBank/DDBJ databases">
        <title>Uncultivated large filamentous bacteria from sulfidic sediments reveal new species and different genomic features in energy metabolism and defense.</title>
        <authorList>
            <person name="Fonseca A."/>
        </authorList>
    </citation>
    <scope>NUCLEOTIDE SEQUENCE</scope>
    <source>
        <strain evidence="1">HSG4</strain>
    </source>
</reference>
<keyword evidence="1" id="KW-0255">Endonuclease</keyword>
<gene>
    <name evidence="1" type="ORF">QUF54_08400</name>
</gene>
<proteinExistence type="predicted"/>
<keyword evidence="1" id="KW-0378">Hydrolase</keyword>
<dbReference type="EMBL" id="JAUCGM010000594">
    <property type="protein sequence ID" value="MDM8563359.1"/>
    <property type="molecule type" value="Genomic_DNA"/>
</dbReference>
<protein>
    <submittedName>
        <fullName evidence="1">Retron system putative HNH endonuclease</fullName>
    </submittedName>
</protein>
<organism evidence="1 2">
    <name type="scientific">Candidatus Marithioploca araucensis</name>
    <dbReference type="NCBI Taxonomy" id="70273"/>
    <lineage>
        <taxon>Bacteria</taxon>
        <taxon>Pseudomonadati</taxon>
        <taxon>Pseudomonadota</taxon>
        <taxon>Gammaproteobacteria</taxon>
        <taxon>Thiotrichales</taxon>
        <taxon>Thiotrichaceae</taxon>
        <taxon>Candidatus Marithioploca</taxon>
    </lineage>
</organism>
<dbReference type="NCBIfam" id="TIGR02646">
    <property type="entry name" value="retron system putative HNH endonuclease"/>
    <property type="match status" value="1"/>
</dbReference>